<evidence type="ECO:0000313" key="2">
    <source>
        <dbReference type="EMBL" id="AHC16530.1"/>
    </source>
</evidence>
<sequence length="165" mass="19463">MAEAKMTEQDFQQIEAYIKENFSQWIMEQEQKAAAAVSPFAGYALSERIVRVEEELKHQYEAIKDLQKSIDARFAEQQAQSDQRFAEMQSYLDRRFNDMQIQMDRRFGEVDKRFEQVDKRFEKVDKRFEQMDKRFDESNRRFTIFSSILALLIAAVPVGLALAGL</sequence>
<dbReference type="STRING" id="1307761.L21SP2_3190"/>
<dbReference type="Proteomes" id="UP000018680">
    <property type="component" value="Chromosome"/>
</dbReference>
<accession>V5WLP7</accession>
<organism evidence="2 3">
    <name type="scientific">Salinispira pacifica</name>
    <dbReference type="NCBI Taxonomy" id="1307761"/>
    <lineage>
        <taxon>Bacteria</taxon>
        <taxon>Pseudomonadati</taxon>
        <taxon>Spirochaetota</taxon>
        <taxon>Spirochaetia</taxon>
        <taxon>Spirochaetales</taxon>
        <taxon>Spirochaetaceae</taxon>
        <taxon>Salinispira</taxon>
    </lineage>
</organism>
<keyword evidence="1" id="KW-1133">Transmembrane helix</keyword>
<dbReference type="AlphaFoldDB" id="V5WLP7"/>
<gene>
    <name evidence="2" type="ORF">L21SP2_3190</name>
</gene>
<dbReference type="eggNOG" id="ENOG5031MGR">
    <property type="taxonomic scope" value="Bacteria"/>
</dbReference>
<proteinExistence type="predicted"/>
<evidence type="ECO:0000313" key="3">
    <source>
        <dbReference type="Proteomes" id="UP000018680"/>
    </source>
</evidence>
<protein>
    <submittedName>
        <fullName evidence="2">Uncharacterized protein</fullName>
    </submittedName>
</protein>
<dbReference type="RefSeq" id="WP_024269426.1">
    <property type="nucleotide sequence ID" value="NC_023035.1"/>
</dbReference>
<dbReference type="OrthoDB" id="965621at2"/>
<dbReference type="Gene3D" id="3.90.20.10">
    <property type="match status" value="1"/>
</dbReference>
<dbReference type="KEGG" id="slr:L21SP2_3190"/>
<dbReference type="EMBL" id="CP006939">
    <property type="protein sequence ID" value="AHC16530.1"/>
    <property type="molecule type" value="Genomic_DNA"/>
</dbReference>
<dbReference type="HOGENOM" id="CLU_136739_0_0_12"/>
<keyword evidence="1" id="KW-0472">Membrane</keyword>
<keyword evidence="3" id="KW-1185">Reference proteome</keyword>
<name>V5WLP7_9SPIO</name>
<dbReference type="PATRIC" id="fig|1307761.3.peg.3178"/>
<reference evidence="2 3" key="1">
    <citation type="journal article" date="2015" name="Stand. Genomic Sci.">
        <title>Complete genome sequence and description of Salinispira pacifica gen. nov., sp. nov., a novel spirochaete isolated form a hypersaline microbial mat.</title>
        <authorList>
            <person name="Ben Hania W."/>
            <person name="Joseph M."/>
            <person name="Schumann P."/>
            <person name="Bunk B."/>
            <person name="Fiebig A."/>
            <person name="Sproer C."/>
            <person name="Klenk H.P."/>
            <person name="Fardeau M.L."/>
            <person name="Spring S."/>
        </authorList>
    </citation>
    <scope>NUCLEOTIDE SEQUENCE [LARGE SCALE GENOMIC DNA]</scope>
    <source>
        <strain evidence="2 3">L21-RPul-D2</strain>
    </source>
</reference>
<feature type="transmembrane region" description="Helical" evidence="1">
    <location>
        <begin position="142"/>
        <end position="163"/>
    </location>
</feature>
<keyword evidence="1" id="KW-0812">Transmembrane</keyword>
<evidence type="ECO:0000256" key="1">
    <source>
        <dbReference type="SAM" id="Phobius"/>
    </source>
</evidence>